<feature type="transmembrane region" description="Helical" evidence="6">
    <location>
        <begin position="355"/>
        <end position="377"/>
    </location>
</feature>
<dbReference type="Pfam" id="PF01490">
    <property type="entry name" value="Aa_trans"/>
    <property type="match status" value="1"/>
</dbReference>
<feature type="transmembrane region" description="Helical" evidence="6">
    <location>
        <begin position="288"/>
        <end position="314"/>
    </location>
</feature>
<dbReference type="EMBL" id="GL377663">
    <property type="protein sequence ID" value="EFJ09365.1"/>
    <property type="molecule type" value="Genomic_DNA"/>
</dbReference>
<evidence type="ECO:0000313" key="9">
    <source>
        <dbReference type="Proteomes" id="UP000001514"/>
    </source>
</evidence>
<evidence type="ECO:0000259" key="7">
    <source>
        <dbReference type="Pfam" id="PF01490"/>
    </source>
</evidence>
<organism evidence="9">
    <name type="scientific">Selaginella moellendorffii</name>
    <name type="common">Spikemoss</name>
    <dbReference type="NCBI Taxonomy" id="88036"/>
    <lineage>
        <taxon>Eukaryota</taxon>
        <taxon>Viridiplantae</taxon>
        <taxon>Streptophyta</taxon>
        <taxon>Embryophyta</taxon>
        <taxon>Tracheophyta</taxon>
        <taxon>Lycopodiopsida</taxon>
        <taxon>Selaginellales</taxon>
        <taxon>Selaginellaceae</taxon>
        <taxon>Selaginella</taxon>
    </lineage>
</organism>
<dbReference type="Proteomes" id="UP000001514">
    <property type="component" value="Unassembled WGS sequence"/>
</dbReference>
<dbReference type="InterPro" id="IPR013057">
    <property type="entry name" value="AA_transpt_TM"/>
</dbReference>
<accession>D8T1N7</accession>
<feature type="transmembrane region" description="Helical" evidence="6">
    <location>
        <begin position="62"/>
        <end position="84"/>
    </location>
</feature>
<proteinExistence type="predicted"/>
<dbReference type="PANTHER" id="PTHR22950">
    <property type="entry name" value="AMINO ACID TRANSPORTER"/>
    <property type="match status" value="1"/>
</dbReference>
<name>D8T1N7_SELML</name>
<feature type="transmembrane region" description="Helical" evidence="6">
    <location>
        <begin position="248"/>
        <end position="268"/>
    </location>
</feature>
<evidence type="ECO:0000256" key="5">
    <source>
        <dbReference type="ARBA" id="ARBA00023136"/>
    </source>
</evidence>
<feature type="non-terminal residue" evidence="8">
    <location>
        <position position="1"/>
    </location>
</feature>
<dbReference type="HOGENOM" id="CLU_009646_1_1_1"/>
<dbReference type="Gramene" id="EFJ09365">
    <property type="protein sequence ID" value="EFJ09365"/>
    <property type="gene ID" value="SELMODRAFT_130109"/>
</dbReference>
<evidence type="ECO:0000256" key="3">
    <source>
        <dbReference type="ARBA" id="ARBA00022970"/>
    </source>
</evidence>
<feature type="transmembrane region" description="Helical" evidence="6">
    <location>
        <begin position="320"/>
        <end position="343"/>
    </location>
</feature>
<dbReference type="AlphaFoldDB" id="D8T1N7"/>
<keyword evidence="9" id="KW-1185">Reference proteome</keyword>
<evidence type="ECO:0000256" key="4">
    <source>
        <dbReference type="ARBA" id="ARBA00022989"/>
    </source>
</evidence>
<evidence type="ECO:0000313" key="8">
    <source>
        <dbReference type="EMBL" id="EFJ09365.1"/>
    </source>
</evidence>
<dbReference type="PANTHER" id="PTHR22950:SF696">
    <property type="entry name" value="AMINO ACID TRANSPORTER TRANSMEMBRANE DOMAIN-CONTAINING PROTEIN"/>
    <property type="match status" value="1"/>
</dbReference>
<keyword evidence="3" id="KW-0029">Amino-acid transport</keyword>
<comment type="subcellular location">
    <subcellularLocation>
        <location evidence="1">Membrane</location>
        <topology evidence="1">Multi-pass membrane protein</topology>
    </subcellularLocation>
</comment>
<dbReference type="GO" id="GO:0005774">
    <property type="term" value="C:vacuolar membrane"/>
    <property type="evidence" value="ECO:0000318"/>
    <property type="project" value="GO_Central"/>
</dbReference>
<dbReference type="GO" id="GO:0003333">
    <property type="term" value="P:amino acid transmembrane transport"/>
    <property type="evidence" value="ECO:0000318"/>
    <property type="project" value="GO_Central"/>
</dbReference>
<feature type="transmembrane region" description="Helical" evidence="6">
    <location>
        <begin position="204"/>
        <end position="228"/>
    </location>
</feature>
<dbReference type="GO" id="GO:0015179">
    <property type="term" value="F:L-amino acid transmembrane transporter activity"/>
    <property type="evidence" value="ECO:0000318"/>
    <property type="project" value="GO_Central"/>
</dbReference>
<protein>
    <recommendedName>
        <fullName evidence="7">Amino acid transporter transmembrane domain-containing protein</fullName>
    </recommendedName>
</protein>
<keyword evidence="4 6" id="KW-1133">Transmembrane helix</keyword>
<evidence type="ECO:0000256" key="2">
    <source>
        <dbReference type="ARBA" id="ARBA00022692"/>
    </source>
</evidence>
<feature type="transmembrane region" description="Helical" evidence="6">
    <location>
        <begin position="104"/>
        <end position="123"/>
    </location>
</feature>
<feature type="transmembrane region" description="Helical" evidence="6">
    <location>
        <begin position="173"/>
        <end position="192"/>
    </location>
</feature>
<reference evidence="8 9" key="1">
    <citation type="journal article" date="2011" name="Science">
        <title>The Selaginella genome identifies genetic changes associated with the evolution of vascular plants.</title>
        <authorList>
            <person name="Banks J.A."/>
            <person name="Nishiyama T."/>
            <person name="Hasebe M."/>
            <person name="Bowman J.L."/>
            <person name="Gribskov M."/>
            <person name="dePamphilis C."/>
            <person name="Albert V.A."/>
            <person name="Aono N."/>
            <person name="Aoyama T."/>
            <person name="Ambrose B.A."/>
            <person name="Ashton N.W."/>
            <person name="Axtell M.J."/>
            <person name="Barker E."/>
            <person name="Barker M.S."/>
            <person name="Bennetzen J.L."/>
            <person name="Bonawitz N.D."/>
            <person name="Chapple C."/>
            <person name="Cheng C."/>
            <person name="Correa L.G."/>
            <person name="Dacre M."/>
            <person name="DeBarry J."/>
            <person name="Dreyer I."/>
            <person name="Elias M."/>
            <person name="Engstrom E.M."/>
            <person name="Estelle M."/>
            <person name="Feng L."/>
            <person name="Finet C."/>
            <person name="Floyd S.K."/>
            <person name="Frommer W.B."/>
            <person name="Fujita T."/>
            <person name="Gramzow L."/>
            <person name="Gutensohn M."/>
            <person name="Harholt J."/>
            <person name="Hattori M."/>
            <person name="Heyl A."/>
            <person name="Hirai T."/>
            <person name="Hiwatashi Y."/>
            <person name="Ishikawa M."/>
            <person name="Iwata M."/>
            <person name="Karol K.G."/>
            <person name="Koehler B."/>
            <person name="Kolukisaoglu U."/>
            <person name="Kubo M."/>
            <person name="Kurata T."/>
            <person name="Lalonde S."/>
            <person name="Li K."/>
            <person name="Li Y."/>
            <person name="Litt A."/>
            <person name="Lyons E."/>
            <person name="Manning G."/>
            <person name="Maruyama T."/>
            <person name="Michael T.P."/>
            <person name="Mikami K."/>
            <person name="Miyazaki S."/>
            <person name="Morinaga S."/>
            <person name="Murata T."/>
            <person name="Mueller-Roeber B."/>
            <person name="Nelson D.R."/>
            <person name="Obara M."/>
            <person name="Oguri Y."/>
            <person name="Olmstead R.G."/>
            <person name="Onodera N."/>
            <person name="Petersen B.L."/>
            <person name="Pils B."/>
            <person name="Prigge M."/>
            <person name="Rensing S.A."/>
            <person name="Riano-Pachon D.M."/>
            <person name="Roberts A.W."/>
            <person name="Sato Y."/>
            <person name="Scheller H.V."/>
            <person name="Schulz B."/>
            <person name="Schulz C."/>
            <person name="Shakirov E.V."/>
            <person name="Shibagaki N."/>
            <person name="Shinohara N."/>
            <person name="Shippen D.E."/>
            <person name="Soerensen I."/>
            <person name="Sotooka R."/>
            <person name="Sugimoto N."/>
            <person name="Sugita M."/>
            <person name="Sumikawa N."/>
            <person name="Tanurdzic M."/>
            <person name="Theissen G."/>
            <person name="Ulvskov P."/>
            <person name="Wakazuki S."/>
            <person name="Weng J.K."/>
            <person name="Willats W.W."/>
            <person name="Wipf D."/>
            <person name="Wolf P.G."/>
            <person name="Yang L."/>
            <person name="Zimmer A.D."/>
            <person name="Zhu Q."/>
            <person name="Mitros T."/>
            <person name="Hellsten U."/>
            <person name="Loque D."/>
            <person name="Otillar R."/>
            <person name="Salamov A."/>
            <person name="Schmutz J."/>
            <person name="Shapiro H."/>
            <person name="Lindquist E."/>
            <person name="Lucas S."/>
            <person name="Rokhsar D."/>
            <person name="Grigoriev I.V."/>
        </authorList>
    </citation>
    <scope>NUCLEOTIDE SEQUENCE [LARGE SCALE GENOMIC DNA]</scope>
</reference>
<dbReference type="OMA" id="PVLTQDW"/>
<feature type="domain" description="Amino acid transporter transmembrane" evidence="7">
    <location>
        <begin position="2"/>
        <end position="377"/>
    </location>
</feature>
<dbReference type="InParanoid" id="D8T1N7"/>
<evidence type="ECO:0000256" key="1">
    <source>
        <dbReference type="ARBA" id="ARBA00004141"/>
    </source>
</evidence>
<sequence length="385" mass="42024">LAGLGTLSSAYAVERCGFLGLAVLCITATFFWMGSKLVCLCMEPDESLRNYQDVAAKAFPRWGRLLITTFFYIDILGSLVGYMVSMGDTMLLIFPRSHLRVLGFTGKTIFTCIAFLVILPTVWFRKLSTISYLSFWCAISILVTIVCLLVAGIKNNIGFDQDVAVFRPRNVPIATGVYTFTFGATAVLPNVYRSMKSPGRFSEVLTLSFAMATLLNVIVGIIGSVMFGAQTKAQVHLSMPPNLLASKVAIWATLITPVTQFALFLSPISCELEGVLLPRLPWRSDSRLVHAASMALRTALLLGITLGALVFPYFANIIELIGSSVSVTLCVVFPCVFYVKIFYRSLIQAQQRWRLVGIVGIVVVSALAGVAGTVVSIQDLARKKN</sequence>
<keyword evidence="3" id="KW-0813">Transport</keyword>
<gene>
    <name evidence="8" type="ORF">SELMODRAFT_130109</name>
</gene>
<keyword evidence="5 6" id="KW-0472">Membrane</keyword>
<evidence type="ECO:0000256" key="6">
    <source>
        <dbReference type="SAM" id="Phobius"/>
    </source>
</evidence>
<feature type="transmembrane region" description="Helical" evidence="6">
    <location>
        <begin position="18"/>
        <end position="41"/>
    </location>
</feature>
<dbReference type="eggNOG" id="KOG1303">
    <property type="taxonomic scope" value="Eukaryota"/>
</dbReference>
<keyword evidence="2 6" id="KW-0812">Transmembrane</keyword>
<feature type="transmembrane region" description="Helical" evidence="6">
    <location>
        <begin position="130"/>
        <end position="153"/>
    </location>
</feature>
<dbReference type="KEGG" id="smo:SELMODRAFT_130109"/>